<proteinExistence type="predicted"/>
<sequence>MPRQRARRVDCAGSAHVSLCGRIHHSARCPSSNALGELRALTTSLRSLRITGIGQAKFPTKLFHSQNSIAPQEFVLQAKRERT</sequence>
<dbReference type="Proteomes" id="UP001066276">
    <property type="component" value="Chromosome 5"/>
</dbReference>
<reference evidence="1" key="1">
    <citation type="journal article" date="2022" name="bioRxiv">
        <title>Sequencing and chromosome-scale assembly of the giantPleurodeles waltlgenome.</title>
        <authorList>
            <person name="Brown T."/>
            <person name="Elewa A."/>
            <person name="Iarovenko S."/>
            <person name="Subramanian E."/>
            <person name="Araus A.J."/>
            <person name="Petzold A."/>
            <person name="Susuki M."/>
            <person name="Suzuki K.-i.T."/>
            <person name="Hayashi T."/>
            <person name="Toyoda A."/>
            <person name="Oliveira C."/>
            <person name="Osipova E."/>
            <person name="Leigh N.D."/>
            <person name="Simon A."/>
            <person name="Yun M.H."/>
        </authorList>
    </citation>
    <scope>NUCLEOTIDE SEQUENCE</scope>
    <source>
        <strain evidence="1">20211129_DDA</strain>
        <tissue evidence="1">Liver</tissue>
    </source>
</reference>
<gene>
    <name evidence="1" type="ORF">NDU88_001493</name>
</gene>
<protein>
    <submittedName>
        <fullName evidence="1">Uncharacterized protein</fullName>
    </submittedName>
</protein>
<dbReference type="AlphaFoldDB" id="A0AAV7R993"/>
<name>A0AAV7R993_PLEWA</name>
<evidence type="ECO:0000313" key="1">
    <source>
        <dbReference type="EMBL" id="KAJ1148665.1"/>
    </source>
</evidence>
<evidence type="ECO:0000313" key="2">
    <source>
        <dbReference type="Proteomes" id="UP001066276"/>
    </source>
</evidence>
<organism evidence="1 2">
    <name type="scientific">Pleurodeles waltl</name>
    <name type="common">Iberian ribbed newt</name>
    <dbReference type="NCBI Taxonomy" id="8319"/>
    <lineage>
        <taxon>Eukaryota</taxon>
        <taxon>Metazoa</taxon>
        <taxon>Chordata</taxon>
        <taxon>Craniata</taxon>
        <taxon>Vertebrata</taxon>
        <taxon>Euteleostomi</taxon>
        <taxon>Amphibia</taxon>
        <taxon>Batrachia</taxon>
        <taxon>Caudata</taxon>
        <taxon>Salamandroidea</taxon>
        <taxon>Salamandridae</taxon>
        <taxon>Pleurodelinae</taxon>
        <taxon>Pleurodeles</taxon>
    </lineage>
</organism>
<dbReference type="EMBL" id="JANPWB010000009">
    <property type="protein sequence ID" value="KAJ1148665.1"/>
    <property type="molecule type" value="Genomic_DNA"/>
</dbReference>
<keyword evidence="2" id="KW-1185">Reference proteome</keyword>
<comment type="caution">
    <text evidence="1">The sequence shown here is derived from an EMBL/GenBank/DDBJ whole genome shotgun (WGS) entry which is preliminary data.</text>
</comment>
<accession>A0AAV7R993</accession>